<keyword evidence="4 8" id="KW-0963">Cytoplasm</keyword>
<comment type="caution">
    <text evidence="10">The sequence shown here is derived from an EMBL/GenBank/DDBJ whole genome shotgun (WGS) entry which is preliminary data.</text>
</comment>
<keyword evidence="6 8" id="KW-0413">Isomerase</keyword>
<dbReference type="EC" id="5.3.1.9" evidence="8"/>
<evidence type="ECO:0000256" key="3">
    <source>
        <dbReference type="ARBA" id="ARBA00022432"/>
    </source>
</evidence>
<evidence type="ECO:0000313" key="10">
    <source>
        <dbReference type="EMBL" id="RGW42254.1"/>
    </source>
</evidence>
<comment type="function">
    <text evidence="8">Catalyzes the reversible isomerization of glucose-6-phosphate to fructose-6-phosphate.</text>
</comment>
<protein>
    <recommendedName>
        <fullName evidence="8">Glucose-6-phosphate isomerase</fullName>
        <shortName evidence="8">GPI</shortName>
        <ecNumber evidence="8">5.3.1.9</ecNumber>
    </recommendedName>
    <alternativeName>
        <fullName evidence="8">Phosphoglucose isomerase</fullName>
        <shortName evidence="8">PGI</shortName>
    </alternativeName>
    <alternativeName>
        <fullName evidence="8">Phosphohexose isomerase</fullName>
        <shortName evidence="8">PHI</shortName>
    </alternativeName>
</protein>
<dbReference type="InterPro" id="IPR035482">
    <property type="entry name" value="SIS_PGI_2"/>
</dbReference>
<dbReference type="PROSITE" id="PS00765">
    <property type="entry name" value="P_GLUCOSE_ISOMERASE_1"/>
    <property type="match status" value="1"/>
</dbReference>
<evidence type="ECO:0000256" key="8">
    <source>
        <dbReference type="HAMAP-Rule" id="MF_00473"/>
    </source>
</evidence>
<evidence type="ECO:0000256" key="7">
    <source>
        <dbReference type="ARBA" id="ARBA00029321"/>
    </source>
</evidence>
<comment type="pathway">
    <text evidence="1 8 9">Carbohydrate degradation; glycolysis; D-glyceraldehyde 3-phosphate and glycerone phosphate from D-glucose: step 2/4.</text>
</comment>
<dbReference type="HAMAP" id="MF_00473">
    <property type="entry name" value="G6P_isomerase"/>
    <property type="match status" value="1"/>
</dbReference>
<accession>A0AA92TWY6</accession>
<dbReference type="AlphaFoldDB" id="A0AA92TWY6"/>
<proteinExistence type="inferred from homology"/>
<gene>
    <name evidence="8" type="primary">pgi</name>
    <name evidence="10" type="ORF">DWV76_09910</name>
</gene>
<dbReference type="PANTHER" id="PTHR11469:SF1">
    <property type="entry name" value="GLUCOSE-6-PHOSPHATE ISOMERASE"/>
    <property type="match status" value="1"/>
</dbReference>
<dbReference type="GO" id="GO:0006096">
    <property type="term" value="P:glycolytic process"/>
    <property type="evidence" value="ECO:0007669"/>
    <property type="project" value="UniProtKB-UniRule"/>
</dbReference>
<dbReference type="FunFam" id="3.40.50.10490:FF:000016">
    <property type="entry name" value="Glucose-6-phosphate isomerase"/>
    <property type="match status" value="1"/>
</dbReference>
<evidence type="ECO:0000256" key="1">
    <source>
        <dbReference type="ARBA" id="ARBA00004926"/>
    </source>
</evidence>
<dbReference type="GO" id="GO:0097367">
    <property type="term" value="F:carbohydrate derivative binding"/>
    <property type="evidence" value="ECO:0007669"/>
    <property type="project" value="InterPro"/>
</dbReference>
<sequence>MKSISLNITKAASFLAEGAVKAYEPKVKAAQEALENGTCEGNDFLGWLHLPSSITPEFLDEIQAVANTLREKCEVVVVAGIGGSYLGARAVIEGLGNSFAWLVNDKKNPTILFAGNNIGEDYLFELTSLLKDKKFGVINISKSGTTTETALAFRLLKKQCEDQRGKEEAKDVIVAVTDAKKGAARTCADKEGYKSFIIPDNVGGRFSVLTPVGLLPIAVAGFDVKQLVAGAADMEKACGKDVAFEENPAAIYAATRQALYTQAGKKIEIVCNFQPKLHYFAEWWKQLYGESEGKDQKGIFPAACDFTTDLHSMGQWIQQGERSIFETVISVETPNEKLLFPHDDENLDGLNFLEGKRVDEVNKMAELGTRLAHVDGGVPNILVNVPELNAYYLGQLIYFFEKACGISGLLEEVNPFNQPGVEAYKKNMFALLNKPGYEAESKAIQERLKNE</sequence>
<feature type="active site" evidence="8">
    <location>
        <position position="425"/>
    </location>
</feature>
<dbReference type="Proteomes" id="UP000283785">
    <property type="component" value="Unassembled WGS sequence"/>
</dbReference>
<name>A0AA92TWY6_9BACT</name>
<dbReference type="GO" id="GO:0004347">
    <property type="term" value="F:glucose-6-phosphate isomerase activity"/>
    <property type="evidence" value="ECO:0007669"/>
    <property type="project" value="UniProtKB-UniRule"/>
</dbReference>
<dbReference type="GO" id="GO:0005829">
    <property type="term" value="C:cytosol"/>
    <property type="evidence" value="ECO:0007669"/>
    <property type="project" value="TreeGrafter"/>
</dbReference>
<dbReference type="InterPro" id="IPR046348">
    <property type="entry name" value="SIS_dom_sf"/>
</dbReference>
<dbReference type="Pfam" id="PF00342">
    <property type="entry name" value="PGI"/>
    <property type="match status" value="1"/>
</dbReference>
<dbReference type="InterPro" id="IPR035476">
    <property type="entry name" value="SIS_PGI_1"/>
</dbReference>
<dbReference type="GO" id="GO:0006094">
    <property type="term" value="P:gluconeogenesis"/>
    <property type="evidence" value="ECO:0007669"/>
    <property type="project" value="UniProtKB-UniRule"/>
</dbReference>
<comment type="catalytic activity">
    <reaction evidence="7 8 9">
        <text>alpha-D-glucose 6-phosphate = beta-D-fructose 6-phosphate</text>
        <dbReference type="Rhea" id="RHEA:11816"/>
        <dbReference type="ChEBI" id="CHEBI:57634"/>
        <dbReference type="ChEBI" id="CHEBI:58225"/>
        <dbReference type="EC" id="5.3.1.9"/>
    </reaction>
</comment>
<evidence type="ECO:0000256" key="5">
    <source>
        <dbReference type="ARBA" id="ARBA00023152"/>
    </source>
</evidence>
<evidence type="ECO:0000256" key="6">
    <source>
        <dbReference type="ARBA" id="ARBA00023235"/>
    </source>
</evidence>
<comment type="caution">
    <text evidence="8">Lacks conserved residue(s) required for the propagation of feature annotation.</text>
</comment>
<dbReference type="GO" id="GO:0048029">
    <property type="term" value="F:monosaccharide binding"/>
    <property type="evidence" value="ECO:0007669"/>
    <property type="project" value="TreeGrafter"/>
</dbReference>
<feature type="active site" description="Proton donor" evidence="8">
    <location>
        <position position="290"/>
    </location>
</feature>
<evidence type="ECO:0000256" key="2">
    <source>
        <dbReference type="ARBA" id="ARBA00006604"/>
    </source>
</evidence>
<dbReference type="RefSeq" id="WP_118065299.1">
    <property type="nucleotide sequence ID" value="NZ_QSAG01000018.1"/>
</dbReference>
<dbReference type="GO" id="GO:0051156">
    <property type="term" value="P:glucose 6-phosphate metabolic process"/>
    <property type="evidence" value="ECO:0007669"/>
    <property type="project" value="TreeGrafter"/>
</dbReference>
<dbReference type="PROSITE" id="PS51463">
    <property type="entry name" value="P_GLUCOSE_ISOMERASE_3"/>
    <property type="match status" value="1"/>
</dbReference>
<dbReference type="PRINTS" id="PR00662">
    <property type="entry name" value="G6PISOMERASE"/>
</dbReference>
<organism evidence="10 11">
    <name type="scientific">Segatella copri</name>
    <dbReference type="NCBI Taxonomy" id="165179"/>
    <lineage>
        <taxon>Bacteria</taxon>
        <taxon>Pseudomonadati</taxon>
        <taxon>Bacteroidota</taxon>
        <taxon>Bacteroidia</taxon>
        <taxon>Bacteroidales</taxon>
        <taxon>Prevotellaceae</taxon>
        <taxon>Segatella</taxon>
    </lineage>
</organism>
<dbReference type="InterPro" id="IPR001672">
    <property type="entry name" value="G6P_Isomerase"/>
</dbReference>
<evidence type="ECO:0000256" key="4">
    <source>
        <dbReference type="ARBA" id="ARBA00022490"/>
    </source>
</evidence>
<dbReference type="InterPro" id="IPR018189">
    <property type="entry name" value="Phosphoglucose_isomerase_CS"/>
</dbReference>
<evidence type="ECO:0000313" key="11">
    <source>
        <dbReference type="Proteomes" id="UP000283785"/>
    </source>
</evidence>
<dbReference type="CDD" id="cd05015">
    <property type="entry name" value="SIS_PGI_1"/>
    <property type="match status" value="1"/>
</dbReference>
<dbReference type="SUPFAM" id="SSF53697">
    <property type="entry name" value="SIS domain"/>
    <property type="match status" value="1"/>
</dbReference>
<evidence type="ECO:0000256" key="9">
    <source>
        <dbReference type="RuleBase" id="RU000612"/>
    </source>
</evidence>
<comment type="pathway">
    <text evidence="8">Carbohydrate biosynthesis; gluconeogenesis.</text>
</comment>
<keyword evidence="3 8" id="KW-0312">Gluconeogenesis</keyword>
<comment type="subcellular location">
    <subcellularLocation>
        <location evidence="8">Cytoplasm</location>
    </subcellularLocation>
</comment>
<keyword evidence="5 8" id="KW-0324">Glycolysis</keyword>
<dbReference type="NCBIfam" id="NF010697">
    <property type="entry name" value="PRK14097.1"/>
    <property type="match status" value="1"/>
</dbReference>
<dbReference type="EMBL" id="QSAG01000018">
    <property type="protein sequence ID" value="RGW42254.1"/>
    <property type="molecule type" value="Genomic_DNA"/>
</dbReference>
<dbReference type="FunFam" id="3.40.50.10490:FF:000015">
    <property type="entry name" value="Glucose-6-phosphate isomerase"/>
    <property type="match status" value="1"/>
</dbReference>
<dbReference type="Gene3D" id="3.40.50.10490">
    <property type="entry name" value="Glucose-6-phosphate isomerase like protein, domain 1"/>
    <property type="match status" value="2"/>
</dbReference>
<dbReference type="CDD" id="cd05016">
    <property type="entry name" value="SIS_PGI_2"/>
    <property type="match status" value="1"/>
</dbReference>
<reference evidence="10 11" key="1">
    <citation type="submission" date="2018-08" db="EMBL/GenBank/DDBJ databases">
        <title>A genome reference for cultivated species of the human gut microbiota.</title>
        <authorList>
            <person name="Zou Y."/>
            <person name="Xue W."/>
            <person name="Luo G."/>
        </authorList>
    </citation>
    <scope>NUCLEOTIDE SEQUENCE [LARGE SCALE GENOMIC DNA]</scope>
    <source>
        <strain evidence="10 11">AF12-50</strain>
    </source>
</reference>
<dbReference type="PANTHER" id="PTHR11469">
    <property type="entry name" value="GLUCOSE-6-PHOSPHATE ISOMERASE"/>
    <property type="match status" value="1"/>
</dbReference>
<comment type="similarity">
    <text evidence="2 8 9">Belongs to the GPI family.</text>
</comment>